<evidence type="ECO:0000313" key="3">
    <source>
        <dbReference type="Proteomes" id="UP000230002"/>
    </source>
</evidence>
<gene>
    <name evidence="2" type="ORF">GSI_15600</name>
</gene>
<organism evidence="2 3">
    <name type="scientific">Ganoderma sinense ZZ0214-1</name>
    <dbReference type="NCBI Taxonomy" id="1077348"/>
    <lineage>
        <taxon>Eukaryota</taxon>
        <taxon>Fungi</taxon>
        <taxon>Dikarya</taxon>
        <taxon>Basidiomycota</taxon>
        <taxon>Agaricomycotina</taxon>
        <taxon>Agaricomycetes</taxon>
        <taxon>Polyporales</taxon>
        <taxon>Polyporaceae</taxon>
        <taxon>Ganoderma</taxon>
    </lineage>
</organism>
<dbReference type="AlphaFoldDB" id="A0A2G8RN15"/>
<evidence type="ECO:0000313" key="2">
    <source>
        <dbReference type="EMBL" id="PIL22904.1"/>
    </source>
</evidence>
<protein>
    <submittedName>
        <fullName evidence="2">Uncharacterized protein</fullName>
    </submittedName>
</protein>
<proteinExistence type="predicted"/>
<dbReference type="OrthoDB" id="2681843at2759"/>
<feature type="region of interest" description="Disordered" evidence="1">
    <location>
        <begin position="27"/>
        <end position="51"/>
    </location>
</feature>
<keyword evidence="3" id="KW-1185">Reference proteome</keyword>
<accession>A0A2G8RN15</accession>
<reference evidence="2 3" key="1">
    <citation type="journal article" date="2015" name="Sci. Rep.">
        <title>Chromosome-level genome map provides insights into diverse defense mechanisms in the medicinal fungus Ganoderma sinense.</title>
        <authorList>
            <person name="Zhu Y."/>
            <person name="Xu J."/>
            <person name="Sun C."/>
            <person name="Zhou S."/>
            <person name="Xu H."/>
            <person name="Nelson D.R."/>
            <person name="Qian J."/>
            <person name="Song J."/>
            <person name="Luo H."/>
            <person name="Xiang L."/>
            <person name="Li Y."/>
            <person name="Xu Z."/>
            <person name="Ji A."/>
            <person name="Wang L."/>
            <person name="Lu S."/>
            <person name="Hayward A."/>
            <person name="Sun W."/>
            <person name="Li X."/>
            <person name="Schwartz D.C."/>
            <person name="Wang Y."/>
            <person name="Chen S."/>
        </authorList>
    </citation>
    <scope>NUCLEOTIDE SEQUENCE [LARGE SCALE GENOMIC DNA]</scope>
    <source>
        <strain evidence="2 3">ZZ0214-1</strain>
    </source>
</reference>
<sequence>MSKDTSIQVLTSRLDGLTLEELRNGPDLASEHASSPALEYPDRPPLPELEAGKPNDTLCYVLGWLKEDVSKQMMRVAGLPARQQGDLTYEQNFAQALHYMRQKSNYAHIWTTYEYVPGEDTNAPDAIGGPGLLAVCCSVDEVYHCRPSKGQFEWIKKVVGMEPRWYLIERSSYTVAESHGVWGPKQCCPLREGDKCHLVDLDTGKWVRDLE</sequence>
<evidence type="ECO:0000256" key="1">
    <source>
        <dbReference type="SAM" id="MobiDB-lite"/>
    </source>
</evidence>
<dbReference type="Proteomes" id="UP000230002">
    <property type="component" value="Unassembled WGS sequence"/>
</dbReference>
<name>A0A2G8RN15_9APHY</name>
<comment type="caution">
    <text evidence="2">The sequence shown here is derived from an EMBL/GenBank/DDBJ whole genome shotgun (WGS) entry which is preliminary data.</text>
</comment>
<dbReference type="EMBL" id="AYKW01000069">
    <property type="protein sequence ID" value="PIL22904.1"/>
    <property type="molecule type" value="Genomic_DNA"/>
</dbReference>